<gene>
    <name evidence="6" type="ORF">EV356DRAFT_173140</name>
</gene>
<feature type="compositionally biased region" description="Low complexity" evidence="4">
    <location>
        <begin position="104"/>
        <end position="122"/>
    </location>
</feature>
<evidence type="ECO:0000259" key="5">
    <source>
        <dbReference type="PROSITE" id="PS51011"/>
    </source>
</evidence>
<evidence type="ECO:0000313" key="7">
    <source>
        <dbReference type="Proteomes" id="UP000800092"/>
    </source>
</evidence>
<keyword evidence="2" id="KW-0804">Transcription</keyword>
<feature type="compositionally biased region" description="Low complexity" evidence="4">
    <location>
        <begin position="1125"/>
        <end position="1138"/>
    </location>
</feature>
<feature type="compositionally biased region" description="Polar residues" evidence="4">
    <location>
        <begin position="464"/>
        <end position="483"/>
    </location>
</feature>
<keyword evidence="7" id="KW-1185">Reference proteome</keyword>
<organism evidence="6 7">
    <name type="scientific">Viridothelium virens</name>
    <name type="common">Speckled blister lichen</name>
    <name type="synonym">Trypethelium virens</name>
    <dbReference type="NCBI Taxonomy" id="1048519"/>
    <lineage>
        <taxon>Eukaryota</taxon>
        <taxon>Fungi</taxon>
        <taxon>Dikarya</taxon>
        <taxon>Ascomycota</taxon>
        <taxon>Pezizomycotina</taxon>
        <taxon>Dothideomycetes</taxon>
        <taxon>Dothideomycetes incertae sedis</taxon>
        <taxon>Trypetheliales</taxon>
        <taxon>Trypetheliaceae</taxon>
        <taxon>Viridothelium</taxon>
    </lineage>
</organism>
<feature type="compositionally biased region" description="Polar residues" evidence="4">
    <location>
        <begin position="1"/>
        <end position="11"/>
    </location>
</feature>
<feature type="compositionally biased region" description="Low complexity" evidence="4">
    <location>
        <begin position="1006"/>
        <end position="1015"/>
    </location>
</feature>
<feature type="compositionally biased region" description="Low complexity" evidence="4">
    <location>
        <begin position="902"/>
        <end position="932"/>
    </location>
</feature>
<evidence type="ECO:0000256" key="4">
    <source>
        <dbReference type="SAM" id="MobiDB-lite"/>
    </source>
</evidence>
<feature type="compositionally biased region" description="Basic residues" evidence="4">
    <location>
        <begin position="1166"/>
        <end position="1175"/>
    </location>
</feature>
<dbReference type="EMBL" id="ML991800">
    <property type="protein sequence ID" value="KAF2234172.1"/>
    <property type="molecule type" value="Genomic_DNA"/>
</dbReference>
<proteinExistence type="predicted"/>
<feature type="region of interest" description="Disordered" evidence="4">
    <location>
        <begin position="896"/>
        <end position="932"/>
    </location>
</feature>
<feature type="region of interest" description="Disordered" evidence="4">
    <location>
        <begin position="1125"/>
        <end position="1179"/>
    </location>
</feature>
<dbReference type="GO" id="GO:0000976">
    <property type="term" value="F:transcription cis-regulatory region binding"/>
    <property type="evidence" value="ECO:0007669"/>
    <property type="project" value="TreeGrafter"/>
</dbReference>
<evidence type="ECO:0000256" key="2">
    <source>
        <dbReference type="ARBA" id="ARBA00023163"/>
    </source>
</evidence>
<feature type="region of interest" description="Disordered" evidence="4">
    <location>
        <begin position="230"/>
        <end position="276"/>
    </location>
</feature>
<dbReference type="OrthoDB" id="1938591at2759"/>
<feature type="region of interest" description="Disordered" evidence="4">
    <location>
        <begin position="379"/>
        <end position="503"/>
    </location>
</feature>
<feature type="compositionally biased region" description="Polar residues" evidence="4">
    <location>
        <begin position="179"/>
        <end position="191"/>
    </location>
</feature>
<dbReference type="InterPro" id="IPR051232">
    <property type="entry name" value="ARID/SWI1_ChromRemod"/>
</dbReference>
<feature type="compositionally biased region" description="Polar residues" evidence="4">
    <location>
        <begin position="124"/>
        <end position="145"/>
    </location>
</feature>
<dbReference type="PANTHER" id="PTHR13964">
    <property type="entry name" value="RBP-RELATED"/>
    <property type="match status" value="1"/>
</dbReference>
<feature type="compositionally biased region" description="Polar residues" evidence="4">
    <location>
        <begin position="39"/>
        <end position="49"/>
    </location>
</feature>
<feature type="compositionally biased region" description="Low complexity" evidence="4">
    <location>
        <begin position="1082"/>
        <end position="1093"/>
    </location>
</feature>
<feature type="compositionally biased region" description="Acidic residues" evidence="4">
    <location>
        <begin position="1056"/>
        <end position="1081"/>
    </location>
</feature>
<name>A0A6A6H841_VIRVR</name>
<dbReference type="SMART" id="SM01014">
    <property type="entry name" value="ARID"/>
    <property type="match status" value="1"/>
</dbReference>
<feature type="region of interest" description="Disordered" evidence="4">
    <location>
        <begin position="983"/>
        <end position="1018"/>
    </location>
</feature>
<dbReference type="GO" id="GO:0016514">
    <property type="term" value="C:SWI/SNF complex"/>
    <property type="evidence" value="ECO:0007669"/>
    <property type="project" value="TreeGrafter"/>
</dbReference>
<dbReference type="Pfam" id="PF01388">
    <property type="entry name" value="ARID"/>
    <property type="match status" value="1"/>
</dbReference>
<dbReference type="PROSITE" id="PS51011">
    <property type="entry name" value="ARID"/>
    <property type="match status" value="1"/>
</dbReference>
<keyword evidence="3" id="KW-0539">Nucleus</keyword>
<evidence type="ECO:0000256" key="1">
    <source>
        <dbReference type="ARBA" id="ARBA00023015"/>
    </source>
</evidence>
<dbReference type="SUPFAM" id="SSF46774">
    <property type="entry name" value="ARID-like"/>
    <property type="match status" value="1"/>
</dbReference>
<feature type="compositionally biased region" description="Low complexity" evidence="4">
    <location>
        <begin position="192"/>
        <end position="210"/>
    </location>
</feature>
<evidence type="ECO:0000313" key="6">
    <source>
        <dbReference type="EMBL" id="KAF2234172.1"/>
    </source>
</evidence>
<dbReference type="PANTHER" id="PTHR13964:SF27">
    <property type="entry name" value="HAT-TRICK, ISOFORM D"/>
    <property type="match status" value="1"/>
</dbReference>
<dbReference type="InterPro" id="IPR036431">
    <property type="entry name" value="ARID_dom_sf"/>
</dbReference>
<dbReference type="CDD" id="cd16871">
    <property type="entry name" value="ARID_Swi1p-like"/>
    <property type="match status" value="1"/>
</dbReference>
<feature type="region of interest" description="Disordered" evidence="4">
    <location>
        <begin position="1"/>
        <end position="213"/>
    </location>
</feature>
<feature type="compositionally biased region" description="Polar residues" evidence="4">
    <location>
        <begin position="158"/>
        <end position="171"/>
    </location>
</feature>
<dbReference type="GO" id="GO:0006357">
    <property type="term" value="P:regulation of transcription by RNA polymerase II"/>
    <property type="evidence" value="ECO:0007669"/>
    <property type="project" value="TreeGrafter"/>
</dbReference>
<dbReference type="InterPro" id="IPR001606">
    <property type="entry name" value="ARID_dom"/>
</dbReference>
<protein>
    <recommendedName>
        <fullName evidence="5">ARID domain-containing protein</fullName>
    </recommendedName>
</protein>
<evidence type="ECO:0000256" key="3">
    <source>
        <dbReference type="ARBA" id="ARBA00023242"/>
    </source>
</evidence>
<feature type="domain" description="ARID" evidence="5">
    <location>
        <begin position="276"/>
        <end position="369"/>
    </location>
</feature>
<dbReference type="Proteomes" id="UP000800092">
    <property type="component" value="Unassembled WGS sequence"/>
</dbReference>
<feature type="compositionally biased region" description="Polar residues" evidence="4">
    <location>
        <begin position="426"/>
        <end position="441"/>
    </location>
</feature>
<feature type="region of interest" description="Disordered" evidence="4">
    <location>
        <begin position="1056"/>
        <end position="1093"/>
    </location>
</feature>
<feature type="compositionally biased region" description="Polar residues" evidence="4">
    <location>
        <begin position="92"/>
        <end position="103"/>
    </location>
</feature>
<sequence>MNAWPQDSNGIYPNAPDPNANFDPSMSSMFTPTGFDGNPYQNAQRMQNGNGRGPSPAFPNSGYQVNPVIPSKRPHPGGDNMGGSPAPGHPNPNISRSQTPQQMPYQNFGGQPGGQNFQTPNPYQHLQQTASSNATPSPTMPNQQFRPPAVPQRMPTASPHQFPTSQQNFGGQMSPPPTDQNSRMGTPQNSHGQNMMGNMGMGQGYNPMGMSPANMMGMPAQQYQMRLQSMQHGGQQFGGQQRQQNGGPNPMAGAQGGPPSQGMPGGSRPGFPQQNAPVNDQVLRSITSYMQTQGLPFNPHPMVQGRPVNVTGLFGTVIKLGGSQRITMANQWPMLVQTLGFLPQQFPTAVQEIQAYWQRNLAPYEKYYITQKKRQAQAQQMGMMSNGVPQMSPTKMMQPGAQEQAQQYMQSQMQQQRNQAGPPTPRNASGDMNTANGSATPQPGMPPNRQQNVLQHQRMGSAAPSDTGTSTEQHQPVPQTPTKASKVRGGPPTPPGDKQITTRLKYKPESSTYLPKHRTLDSGMYGAYDLEHLISLGTKLAYAMPNIPTVEEMGWIDIRALIMSLQCGIHAEVRLALDHLVMLSHEQRLPTGGLELERCEDLVDALVDCAEEQIDYLAEDATEVSDAVDLSSYEDLVRGCLTENSTLQDVPEFGTDEFELDRASDRLIAVSTILRNLSFNPANHKYLCYNPLIKFISNTIRLLGTRHLILRSSTNTQDFMKDIVTFFSNTAQEISLPSQSDAHHILRFLLAFAPCPPPVITTSPSGIASVRFAPYQPTAHRYLPHAVDTLAKLLARDDPNRAHFKALFAAEAANPTPSSLISTNGTSDFSLTHPYDLLTRTFALAIAPLPERARGLSSQAELRIADARKPYLTQGMLAADILACLIPPTSASTQPDSSIILNGGSVNNNHSHNHSGSSSGNGNGNSTANNNHASTVTVTPVLASPSSLARAWLESEDGWAPSLLRLVCVLSTDQSVVQANAAAGRPLTEAAPPQAGGGRGGRQGHHAQQQQQQQPRIDHEASGFGLVTHRALGMLRRLAEMAGVDEEVGFRWDEVFEEDEEEGAEEEIEGEGEEEGEEEGAAADAAATAAETSTNGVVVGVGVEDDAEKQQAESQNAVVRSIEAPTSATNASPSSKAPDIPVTNGDTTAPIVPPQPANGDTSHHPSPSKHPRRKSQPFSRTAAIATAVGGLGASKADVLPKREMLLGALLTPDIDAVALRGLCSLASLER</sequence>
<feature type="compositionally biased region" description="Polar residues" evidence="4">
    <location>
        <begin position="379"/>
        <end position="395"/>
    </location>
</feature>
<feature type="compositionally biased region" description="Low complexity" evidence="4">
    <location>
        <begin position="230"/>
        <end position="262"/>
    </location>
</feature>
<dbReference type="SMART" id="SM00501">
    <property type="entry name" value="BRIGHT"/>
    <property type="match status" value="1"/>
</dbReference>
<keyword evidence="1" id="KW-0805">Transcription regulation</keyword>
<feature type="compositionally biased region" description="Low complexity" evidence="4">
    <location>
        <begin position="13"/>
        <end position="24"/>
    </location>
</feature>
<dbReference type="AlphaFoldDB" id="A0A6A6H841"/>
<feature type="compositionally biased region" description="Low complexity" evidence="4">
    <location>
        <begin position="396"/>
        <end position="420"/>
    </location>
</feature>
<reference evidence="6" key="1">
    <citation type="journal article" date="2020" name="Stud. Mycol.">
        <title>101 Dothideomycetes genomes: a test case for predicting lifestyles and emergence of pathogens.</title>
        <authorList>
            <person name="Haridas S."/>
            <person name="Albert R."/>
            <person name="Binder M."/>
            <person name="Bloem J."/>
            <person name="Labutti K."/>
            <person name="Salamov A."/>
            <person name="Andreopoulos B."/>
            <person name="Baker S."/>
            <person name="Barry K."/>
            <person name="Bills G."/>
            <person name="Bluhm B."/>
            <person name="Cannon C."/>
            <person name="Castanera R."/>
            <person name="Culley D."/>
            <person name="Daum C."/>
            <person name="Ezra D."/>
            <person name="Gonzalez J."/>
            <person name="Henrissat B."/>
            <person name="Kuo A."/>
            <person name="Liang C."/>
            <person name="Lipzen A."/>
            <person name="Lutzoni F."/>
            <person name="Magnuson J."/>
            <person name="Mondo S."/>
            <person name="Nolan M."/>
            <person name="Ohm R."/>
            <person name="Pangilinan J."/>
            <person name="Park H.-J."/>
            <person name="Ramirez L."/>
            <person name="Alfaro M."/>
            <person name="Sun H."/>
            <person name="Tritt A."/>
            <person name="Yoshinaga Y."/>
            <person name="Zwiers L.-H."/>
            <person name="Turgeon B."/>
            <person name="Goodwin S."/>
            <person name="Spatafora J."/>
            <person name="Crous P."/>
            <person name="Grigoriev I."/>
        </authorList>
    </citation>
    <scope>NUCLEOTIDE SEQUENCE</scope>
    <source>
        <strain evidence="6">Tuck. ex Michener</strain>
    </source>
</reference>
<dbReference type="Gene3D" id="1.10.150.60">
    <property type="entry name" value="ARID DNA-binding domain"/>
    <property type="match status" value="1"/>
</dbReference>
<accession>A0A6A6H841</accession>